<dbReference type="PANTHER" id="PTHR32332">
    <property type="entry name" value="2-NITROPROPANE DIOXYGENASE"/>
    <property type="match status" value="1"/>
</dbReference>
<evidence type="ECO:0000313" key="5">
    <source>
        <dbReference type="Proteomes" id="UP000027195"/>
    </source>
</evidence>
<keyword evidence="2" id="KW-0288">FMN</keyword>
<proteinExistence type="predicted"/>
<sequence length="340" mass="36189">MPLVSAAMAGASGGELAARVTKAGGFGFIGTGYEDVSKLRNELALARTILKTPSPSPLKIGVGFLVWTLEKNPQAMELVTAALDERVKAVWLFAGNDLYRWVEFVRKYDAERGILADEERTLILVQVNSVEEALKAVEMKVDVISVQGIEAGGHGHSQALPLLTLLPTILRALPAPSPSFPPSTPTPVILAAGGLTHGSHLVSLLALGAHGIVIGTRFLLTPSSLYTPAQKSALAAAPSSASVRSFAFDAVRGTTGWPEGVDGRGLKNGIIKDEEEGVDIEERKRRYGESVKSGDVERMVTWAGASIGLVDRVEEVEDIVNEIHDEAVRSLQATAKLLEQ</sequence>
<dbReference type="GO" id="GO:0018580">
    <property type="term" value="F:nitronate monooxygenase activity"/>
    <property type="evidence" value="ECO:0007669"/>
    <property type="project" value="InterPro"/>
</dbReference>
<keyword evidence="1" id="KW-0285">Flavoprotein</keyword>
<dbReference type="Pfam" id="PF03060">
    <property type="entry name" value="NMO"/>
    <property type="match status" value="1"/>
</dbReference>
<dbReference type="OrthoDB" id="2349068at2759"/>
<dbReference type="EMBL" id="KL198024">
    <property type="protein sequence ID" value="KDQ17179.1"/>
    <property type="molecule type" value="Genomic_DNA"/>
</dbReference>
<name>A0A067MNN5_BOTB1</name>
<dbReference type="HOGENOM" id="CLU_038732_9_1_1"/>
<evidence type="ECO:0000256" key="1">
    <source>
        <dbReference type="ARBA" id="ARBA00022630"/>
    </source>
</evidence>
<accession>A0A067MNN5</accession>
<dbReference type="InParanoid" id="A0A067MNN5"/>
<gene>
    <name evidence="4" type="ORF">BOTBODRAFT_42895</name>
</gene>
<dbReference type="CDD" id="cd04730">
    <property type="entry name" value="NPD_like"/>
    <property type="match status" value="1"/>
</dbReference>
<dbReference type="SUPFAM" id="SSF51412">
    <property type="entry name" value="Inosine monophosphate dehydrogenase (IMPDH)"/>
    <property type="match status" value="1"/>
</dbReference>
<organism evidence="4 5">
    <name type="scientific">Botryobasidium botryosum (strain FD-172 SS1)</name>
    <dbReference type="NCBI Taxonomy" id="930990"/>
    <lineage>
        <taxon>Eukaryota</taxon>
        <taxon>Fungi</taxon>
        <taxon>Dikarya</taxon>
        <taxon>Basidiomycota</taxon>
        <taxon>Agaricomycotina</taxon>
        <taxon>Agaricomycetes</taxon>
        <taxon>Cantharellales</taxon>
        <taxon>Botryobasidiaceae</taxon>
        <taxon>Botryobasidium</taxon>
    </lineage>
</organism>
<dbReference type="AlphaFoldDB" id="A0A067MNN5"/>
<dbReference type="InterPro" id="IPR004136">
    <property type="entry name" value="NMO"/>
</dbReference>
<protein>
    <submittedName>
        <fullName evidence="4">Uncharacterized protein</fullName>
    </submittedName>
</protein>
<keyword evidence="3" id="KW-0560">Oxidoreductase</keyword>
<evidence type="ECO:0000256" key="3">
    <source>
        <dbReference type="ARBA" id="ARBA00023002"/>
    </source>
</evidence>
<dbReference type="InterPro" id="IPR013785">
    <property type="entry name" value="Aldolase_TIM"/>
</dbReference>
<evidence type="ECO:0000313" key="4">
    <source>
        <dbReference type="EMBL" id="KDQ17179.1"/>
    </source>
</evidence>
<dbReference type="Gene3D" id="3.20.20.70">
    <property type="entry name" value="Aldolase class I"/>
    <property type="match status" value="1"/>
</dbReference>
<dbReference type="PANTHER" id="PTHR32332:SF31">
    <property type="entry name" value="2-NITROPROPANE DIOXYGENASE FAMILY, PUTATIVE (AFU_ORTHOLOGUE AFUA_2G09850)-RELATED"/>
    <property type="match status" value="1"/>
</dbReference>
<keyword evidence="5" id="KW-1185">Reference proteome</keyword>
<dbReference type="STRING" id="930990.A0A067MNN5"/>
<dbReference type="Proteomes" id="UP000027195">
    <property type="component" value="Unassembled WGS sequence"/>
</dbReference>
<evidence type="ECO:0000256" key="2">
    <source>
        <dbReference type="ARBA" id="ARBA00022643"/>
    </source>
</evidence>
<reference evidence="5" key="1">
    <citation type="journal article" date="2014" name="Proc. Natl. Acad. Sci. U.S.A.">
        <title>Extensive sampling of basidiomycete genomes demonstrates inadequacy of the white-rot/brown-rot paradigm for wood decay fungi.</title>
        <authorList>
            <person name="Riley R."/>
            <person name="Salamov A.A."/>
            <person name="Brown D.W."/>
            <person name="Nagy L.G."/>
            <person name="Floudas D."/>
            <person name="Held B.W."/>
            <person name="Levasseur A."/>
            <person name="Lombard V."/>
            <person name="Morin E."/>
            <person name="Otillar R."/>
            <person name="Lindquist E.A."/>
            <person name="Sun H."/>
            <person name="LaButti K.M."/>
            <person name="Schmutz J."/>
            <person name="Jabbour D."/>
            <person name="Luo H."/>
            <person name="Baker S.E."/>
            <person name="Pisabarro A.G."/>
            <person name="Walton J.D."/>
            <person name="Blanchette R.A."/>
            <person name="Henrissat B."/>
            <person name="Martin F."/>
            <person name="Cullen D."/>
            <person name="Hibbett D.S."/>
            <person name="Grigoriev I.V."/>
        </authorList>
    </citation>
    <scope>NUCLEOTIDE SEQUENCE [LARGE SCALE GENOMIC DNA]</scope>
    <source>
        <strain evidence="5">FD-172 SS1</strain>
    </source>
</reference>